<evidence type="ECO:0000256" key="2">
    <source>
        <dbReference type="SAM" id="Phobius"/>
    </source>
</evidence>
<evidence type="ECO:0000313" key="4">
    <source>
        <dbReference type="Proteomes" id="UP000324222"/>
    </source>
</evidence>
<sequence>MGAGVRPRVAERPTMARRSREPLSLDMEPMLMLVGIGPYAAYMFVILSYLSGGALARAEIAAATVAAATVAISWCGRRRQTARCVKNVPGVLGITGAGSLSECPQAASFILGPPRYPVTTPAHPLAPVISSTLDDSVRWTIGLVSSADSQKLETQARAASCSLISCCTTCCSPAHACAHSRGSHDLVNCHTKASRGPRTHTGSRRTEVEQLFSSSVKGRWGNQTLDSVTMELSVKRRLNTTSKVPGEC</sequence>
<organism evidence="3 4">
    <name type="scientific">Portunus trituberculatus</name>
    <name type="common">Swimming crab</name>
    <name type="synonym">Neptunus trituberculatus</name>
    <dbReference type="NCBI Taxonomy" id="210409"/>
    <lineage>
        <taxon>Eukaryota</taxon>
        <taxon>Metazoa</taxon>
        <taxon>Ecdysozoa</taxon>
        <taxon>Arthropoda</taxon>
        <taxon>Crustacea</taxon>
        <taxon>Multicrustacea</taxon>
        <taxon>Malacostraca</taxon>
        <taxon>Eumalacostraca</taxon>
        <taxon>Eucarida</taxon>
        <taxon>Decapoda</taxon>
        <taxon>Pleocyemata</taxon>
        <taxon>Brachyura</taxon>
        <taxon>Eubrachyura</taxon>
        <taxon>Portunoidea</taxon>
        <taxon>Portunidae</taxon>
        <taxon>Portuninae</taxon>
        <taxon>Portunus</taxon>
    </lineage>
</organism>
<dbReference type="EMBL" id="VSRR010029406">
    <property type="protein sequence ID" value="MPC69431.1"/>
    <property type="molecule type" value="Genomic_DNA"/>
</dbReference>
<gene>
    <name evidence="3" type="ORF">E2C01_063655</name>
</gene>
<keyword evidence="2" id="KW-0812">Transmembrane</keyword>
<feature type="transmembrane region" description="Helical" evidence="2">
    <location>
        <begin position="30"/>
        <end position="50"/>
    </location>
</feature>
<name>A0A5B7H9Q5_PORTR</name>
<comment type="caution">
    <text evidence="3">The sequence shown here is derived from an EMBL/GenBank/DDBJ whole genome shotgun (WGS) entry which is preliminary data.</text>
</comment>
<dbReference type="AlphaFoldDB" id="A0A5B7H9Q5"/>
<keyword evidence="2" id="KW-1133">Transmembrane helix</keyword>
<dbReference type="Proteomes" id="UP000324222">
    <property type="component" value="Unassembled WGS sequence"/>
</dbReference>
<feature type="transmembrane region" description="Helical" evidence="2">
    <location>
        <begin position="56"/>
        <end position="76"/>
    </location>
</feature>
<keyword evidence="2" id="KW-0472">Membrane</keyword>
<proteinExistence type="predicted"/>
<evidence type="ECO:0000256" key="1">
    <source>
        <dbReference type="SAM" id="MobiDB-lite"/>
    </source>
</evidence>
<reference evidence="3 4" key="1">
    <citation type="submission" date="2019-05" db="EMBL/GenBank/DDBJ databases">
        <title>Another draft genome of Portunus trituberculatus and its Hox gene families provides insights of decapod evolution.</title>
        <authorList>
            <person name="Jeong J.-H."/>
            <person name="Song I."/>
            <person name="Kim S."/>
            <person name="Choi T."/>
            <person name="Kim D."/>
            <person name="Ryu S."/>
            <person name="Kim W."/>
        </authorList>
    </citation>
    <scope>NUCLEOTIDE SEQUENCE [LARGE SCALE GENOMIC DNA]</scope>
    <source>
        <tissue evidence="3">Muscle</tissue>
    </source>
</reference>
<feature type="region of interest" description="Disordered" evidence="1">
    <location>
        <begin position="1"/>
        <end position="21"/>
    </location>
</feature>
<evidence type="ECO:0000313" key="3">
    <source>
        <dbReference type="EMBL" id="MPC69431.1"/>
    </source>
</evidence>
<accession>A0A5B7H9Q5</accession>
<protein>
    <submittedName>
        <fullName evidence="3">Uncharacterized protein</fullName>
    </submittedName>
</protein>
<keyword evidence="4" id="KW-1185">Reference proteome</keyword>